<comment type="caution">
    <text evidence="2">The sequence shown here is derived from an EMBL/GenBank/DDBJ whole genome shotgun (WGS) entry which is preliminary data.</text>
</comment>
<dbReference type="EMBL" id="BAAAPO010000042">
    <property type="protein sequence ID" value="GAA1800902.1"/>
    <property type="molecule type" value="Genomic_DNA"/>
</dbReference>
<keyword evidence="1" id="KW-0472">Membrane</keyword>
<evidence type="ECO:0000313" key="3">
    <source>
        <dbReference type="Proteomes" id="UP001499938"/>
    </source>
</evidence>
<feature type="transmembrane region" description="Helical" evidence="1">
    <location>
        <begin position="63"/>
        <end position="83"/>
    </location>
</feature>
<sequence>MRGRGIAALMLLALALGPGTSWLNHQDTRWAQAVSAALGTGWAWAVAAVLAGWLVTPRAGGRLRWAALGGAGVLVLAVLGYYASDYAYDRSSSSVSSQQLPPGMPIPDPLATAWADARFWLMGALLTGPALGVLGALTRRNGRTALLAALAVPLLPIAELTMLVHTAAPQTAQDRFGLRVRIVTLALALVWLITVPIVQRAREAKSPRHP</sequence>
<evidence type="ECO:0000256" key="1">
    <source>
        <dbReference type="SAM" id="Phobius"/>
    </source>
</evidence>
<proteinExistence type="predicted"/>
<dbReference type="Proteomes" id="UP001499938">
    <property type="component" value="Unassembled WGS sequence"/>
</dbReference>
<organism evidence="2 3">
    <name type="scientific">Nostocoides veronense</name>
    <dbReference type="NCBI Taxonomy" id="330836"/>
    <lineage>
        <taxon>Bacteria</taxon>
        <taxon>Bacillati</taxon>
        <taxon>Actinomycetota</taxon>
        <taxon>Actinomycetes</taxon>
        <taxon>Micrococcales</taxon>
        <taxon>Intrasporangiaceae</taxon>
        <taxon>Nostocoides</taxon>
    </lineage>
</organism>
<feature type="transmembrane region" description="Helical" evidence="1">
    <location>
        <begin position="119"/>
        <end position="138"/>
    </location>
</feature>
<reference evidence="2 3" key="1">
    <citation type="journal article" date="2019" name="Int. J. Syst. Evol. Microbiol.">
        <title>The Global Catalogue of Microorganisms (GCM) 10K type strain sequencing project: providing services to taxonomists for standard genome sequencing and annotation.</title>
        <authorList>
            <consortium name="The Broad Institute Genomics Platform"/>
            <consortium name="The Broad Institute Genome Sequencing Center for Infectious Disease"/>
            <person name="Wu L."/>
            <person name="Ma J."/>
        </authorList>
    </citation>
    <scope>NUCLEOTIDE SEQUENCE [LARGE SCALE GENOMIC DNA]</scope>
    <source>
        <strain evidence="2 3">JCM 15592</strain>
    </source>
</reference>
<keyword evidence="1" id="KW-0812">Transmembrane</keyword>
<name>A0ABN2LW20_9MICO</name>
<dbReference type="RefSeq" id="WP_344086061.1">
    <property type="nucleotide sequence ID" value="NZ_BAAAPO010000042.1"/>
</dbReference>
<feature type="transmembrane region" description="Helical" evidence="1">
    <location>
        <begin position="145"/>
        <end position="168"/>
    </location>
</feature>
<evidence type="ECO:0000313" key="2">
    <source>
        <dbReference type="EMBL" id="GAA1800902.1"/>
    </source>
</evidence>
<gene>
    <name evidence="2" type="ORF">GCM10009811_25770</name>
</gene>
<protein>
    <submittedName>
        <fullName evidence="2">Uncharacterized protein</fullName>
    </submittedName>
</protein>
<accession>A0ABN2LW20</accession>
<keyword evidence="1" id="KW-1133">Transmembrane helix</keyword>
<feature type="transmembrane region" description="Helical" evidence="1">
    <location>
        <begin position="180"/>
        <end position="198"/>
    </location>
</feature>
<keyword evidence="3" id="KW-1185">Reference proteome</keyword>
<feature type="transmembrane region" description="Helical" evidence="1">
    <location>
        <begin position="33"/>
        <end position="56"/>
    </location>
</feature>